<reference evidence="1" key="1">
    <citation type="submission" date="2008-10" db="EMBL/GenBank/DDBJ databases">
        <title>Complete sequence of Desulfovibrio vulgaris str. 'Miyazaki F'.</title>
        <authorList>
            <person name="Lucas S."/>
            <person name="Copeland A."/>
            <person name="Lapidus A."/>
            <person name="Glavina del Rio T."/>
            <person name="Dalin E."/>
            <person name="Tice H."/>
            <person name="Bruce D."/>
            <person name="Goodwin L."/>
            <person name="Pitluck S."/>
            <person name="Sims D."/>
            <person name="Brettin T."/>
            <person name="Detter J.C."/>
            <person name="Han C."/>
            <person name="Larimer F."/>
            <person name="Land M."/>
            <person name="Hauser L."/>
            <person name="Kyrpides N."/>
            <person name="Mikhailova N."/>
            <person name="Hazen T.C."/>
            <person name="Richardson P."/>
        </authorList>
    </citation>
    <scope>NUCLEOTIDE SEQUENCE</scope>
    <source>
        <strain evidence="1">Miyazaki F</strain>
    </source>
</reference>
<dbReference type="EMBL" id="CP001197">
    <property type="protein sequence ID" value="ACL07521.1"/>
    <property type="molecule type" value="Genomic_DNA"/>
</dbReference>
<name>B8DKU2_NITV9</name>
<dbReference type="InterPro" id="IPR037175">
    <property type="entry name" value="KFase_sf"/>
</dbReference>
<dbReference type="GO" id="GO:0004061">
    <property type="term" value="F:arylformamidase activity"/>
    <property type="evidence" value="ECO:0007669"/>
    <property type="project" value="InterPro"/>
</dbReference>
<dbReference type="OrthoDB" id="7067800at2"/>
<dbReference type="Pfam" id="PF04199">
    <property type="entry name" value="Cyclase"/>
    <property type="match status" value="1"/>
</dbReference>
<dbReference type="KEGG" id="dvm:DvMF_0564"/>
<dbReference type="eggNOG" id="COG1878">
    <property type="taxonomic scope" value="Bacteria"/>
</dbReference>
<dbReference type="AlphaFoldDB" id="B8DKU2"/>
<dbReference type="STRING" id="883.DvMF_0564"/>
<sequence length="244" mass="25502">MTRGLTFTRLADLAHPIGSGMPRWPGDPPVTFLDVASREEDGYDLRVFAMGEHSGTHVNAPLSFLPGGADVRTAAPWPLLLPLAMLDLRGRAAADPGTRCTPDDVLDWEAAHGRVPRGGLFVCNTGWHRLWSDPDRFMGVQWGALRAGPGDAPPMQFPSFTPAAVHLLVHERGAGGIGIDTHGVDAPDDAEFLCNRMALAAGAVVVECLTALDGLPATGAHVLLAPLGLCGGTGAPVAVTAFVP</sequence>
<protein>
    <submittedName>
        <fullName evidence="1">Cyclase family protein</fullName>
    </submittedName>
</protein>
<gene>
    <name evidence="1" type="ordered locus">DvMF_0564</name>
</gene>
<accession>B8DKU2</accession>
<dbReference type="HOGENOM" id="CLU_030671_2_0_7"/>
<dbReference type="PANTHER" id="PTHR31118:SF12">
    <property type="entry name" value="CYCLASE-LIKE PROTEIN 2"/>
    <property type="match status" value="1"/>
</dbReference>
<dbReference type="Gene3D" id="3.50.30.50">
    <property type="entry name" value="Putative cyclase"/>
    <property type="match status" value="1"/>
</dbReference>
<proteinExistence type="predicted"/>
<dbReference type="InterPro" id="IPR007325">
    <property type="entry name" value="KFase/CYL"/>
</dbReference>
<dbReference type="GO" id="GO:0019441">
    <property type="term" value="P:L-tryptophan catabolic process to kynurenine"/>
    <property type="evidence" value="ECO:0007669"/>
    <property type="project" value="InterPro"/>
</dbReference>
<organism evidence="1">
    <name type="scientific">Nitratidesulfovibrio vulgaris (strain DSM 19637 / Miyazaki F)</name>
    <name type="common">Desulfovibrio vulgaris</name>
    <dbReference type="NCBI Taxonomy" id="883"/>
    <lineage>
        <taxon>Bacteria</taxon>
        <taxon>Pseudomonadati</taxon>
        <taxon>Thermodesulfobacteriota</taxon>
        <taxon>Desulfovibrionia</taxon>
        <taxon>Desulfovibrionales</taxon>
        <taxon>Desulfovibrionaceae</taxon>
        <taxon>Nitratidesulfovibrio</taxon>
    </lineage>
</organism>
<dbReference type="SUPFAM" id="SSF102198">
    <property type="entry name" value="Putative cyclase"/>
    <property type="match status" value="1"/>
</dbReference>
<dbReference type="PANTHER" id="PTHR31118">
    <property type="entry name" value="CYCLASE-LIKE PROTEIN 2"/>
    <property type="match status" value="1"/>
</dbReference>
<evidence type="ECO:0000313" key="1">
    <source>
        <dbReference type="EMBL" id="ACL07521.1"/>
    </source>
</evidence>